<dbReference type="AlphaFoldDB" id="A0AAV4CWK0"/>
<evidence type="ECO:0000256" key="2">
    <source>
        <dbReference type="SAM" id="MobiDB-lite"/>
    </source>
</evidence>
<name>A0AAV4CWK0_9GAST</name>
<feature type="coiled-coil region" evidence="1">
    <location>
        <begin position="188"/>
        <end position="261"/>
    </location>
</feature>
<dbReference type="GO" id="GO:0005737">
    <property type="term" value="C:cytoplasm"/>
    <property type="evidence" value="ECO:0007669"/>
    <property type="project" value="TreeGrafter"/>
</dbReference>
<feature type="region of interest" description="Disordered" evidence="2">
    <location>
        <begin position="94"/>
        <end position="125"/>
    </location>
</feature>
<dbReference type="GO" id="GO:2000146">
    <property type="term" value="P:negative regulation of cell motility"/>
    <property type="evidence" value="ECO:0007669"/>
    <property type="project" value="TreeGrafter"/>
</dbReference>
<dbReference type="PANTHER" id="PTHR28616">
    <property type="entry name" value="COILED-COIL DOMAIN-CONTAINING PROTEIN 125"/>
    <property type="match status" value="1"/>
</dbReference>
<accession>A0AAV4CWK0</accession>
<dbReference type="Proteomes" id="UP000735302">
    <property type="component" value="Unassembled WGS sequence"/>
</dbReference>
<evidence type="ECO:0000256" key="1">
    <source>
        <dbReference type="SAM" id="Coils"/>
    </source>
</evidence>
<keyword evidence="1" id="KW-0175">Coiled coil</keyword>
<dbReference type="InterPro" id="IPR034608">
    <property type="entry name" value="CCDC125"/>
</dbReference>
<comment type="caution">
    <text evidence="3">The sequence shown here is derived from an EMBL/GenBank/DDBJ whole genome shotgun (WGS) entry which is preliminary data.</text>
</comment>
<gene>
    <name evidence="3" type="ORF">PoB_006276900</name>
</gene>
<dbReference type="GO" id="GO:0035024">
    <property type="term" value="P:negative regulation of Rho protein signal transduction"/>
    <property type="evidence" value="ECO:0007669"/>
    <property type="project" value="TreeGrafter"/>
</dbReference>
<sequence length="343" mass="38244">MEGNGEEEDVFSIVCGDLGLGESTRSRNYLELEQLRTLELSCSPRGSPAGSKASLFLQSPDLQRHLATPGLSSSISSASDPLLYESRSVPVSCHSSVSGGVSDRGAITPVGEGEQQQQQSNEPETFPTYADVPLGTSMRQHKKLFDQEVENLRRQHCDTLKTLEEKESGKDSKILKGLKKKRSLKLSGKEISNQLTEAMAEMEELKLELDTCRRRLDAKYQAVAILKEQAEYADAELKNTERRANETSRRLEQEVNKLQFELEWKESSFIDSQQTWADRFDSITVTDLNFGLCGPDCQKFGYVGLAARSLAMWAWLPEVWICGPGCQKFGYVGLAARSLDMEV</sequence>
<evidence type="ECO:0000313" key="3">
    <source>
        <dbReference type="EMBL" id="GFO36264.1"/>
    </source>
</evidence>
<organism evidence="3 4">
    <name type="scientific">Plakobranchus ocellatus</name>
    <dbReference type="NCBI Taxonomy" id="259542"/>
    <lineage>
        <taxon>Eukaryota</taxon>
        <taxon>Metazoa</taxon>
        <taxon>Spiralia</taxon>
        <taxon>Lophotrochozoa</taxon>
        <taxon>Mollusca</taxon>
        <taxon>Gastropoda</taxon>
        <taxon>Heterobranchia</taxon>
        <taxon>Euthyneura</taxon>
        <taxon>Panpulmonata</taxon>
        <taxon>Sacoglossa</taxon>
        <taxon>Placobranchoidea</taxon>
        <taxon>Plakobranchidae</taxon>
        <taxon>Plakobranchus</taxon>
    </lineage>
</organism>
<keyword evidence="4" id="KW-1185">Reference proteome</keyword>
<protein>
    <submittedName>
        <fullName evidence="3">Coiled-coil domain-containing protein 125</fullName>
    </submittedName>
</protein>
<dbReference type="EMBL" id="BLXT01007044">
    <property type="protein sequence ID" value="GFO36264.1"/>
    <property type="molecule type" value="Genomic_DNA"/>
</dbReference>
<proteinExistence type="predicted"/>
<reference evidence="3 4" key="1">
    <citation type="journal article" date="2021" name="Elife">
        <title>Chloroplast acquisition without the gene transfer in kleptoplastic sea slugs, Plakobranchus ocellatus.</title>
        <authorList>
            <person name="Maeda T."/>
            <person name="Takahashi S."/>
            <person name="Yoshida T."/>
            <person name="Shimamura S."/>
            <person name="Takaki Y."/>
            <person name="Nagai Y."/>
            <person name="Toyoda A."/>
            <person name="Suzuki Y."/>
            <person name="Arimoto A."/>
            <person name="Ishii H."/>
            <person name="Satoh N."/>
            <person name="Nishiyama T."/>
            <person name="Hasebe M."/>
            <person name="Maruyama T."/>
            <person name="Minagawa J."/>
            <person name="Obokata J."/>
            <person name="Shigenobu S."/>
        </authorList>
    </citation>
    <scope>NUCLEOTIDE SEQUENCE [LARGE SCALE GENOMIC DNA]</scope>
</reference>
<evidence type="ECO:0000313" key="4">
    <source>
        <dbReference type="Proteomes" id="UP000735302"/>
    </source>
</evidence>
<dbReference type="PANTHER" id="PTHR28616:SF1">
    <property type="entry name" value="COILED-COIL DOMAIN-CONTAINING PROTEIN 125"/>
    <property type="match status" value="1"/>
</dbReference>